<comment type="caution">
    <text evidence="2">The sequence shown here is derived from an EMBL/GenBank/DDBJ whole genome shotgun (WGS) entry which is preliminary data.</text>
</comment>
<accession>A0A7X0J736</accession>
<sequence>MNQTNSNLNHYIYKRNIVTQLLMIFSEKTLKELIYPTLRAIVFIFGFLLLTLTITPFLGLRASYSGLLEGGILGFIFGRFVILLFITLLSFTLLYLVGRLCKRKTTRMTYLFLFLTLLIMTIWRTYSFIDGYLL</sequence>
<dbReference type="AlphaFoldDB" id="A0A7X0J736"/>
<feature type="transmembrane region" description="Helical" evidence="1">
    <location>
        <begin position="72"/>
        <end position="97"/>
    </location>
</feature>
<reference evidence="2 3" key="1">
    <citation type="submission" date="2020-08" db="EMBL/GenBank/DDBJ databases">
        <title>Genomic Encyclopedia of Type Strains, Phase IV (KMG-V): Genome sequencing to study the core and pangenomes of soil and plant-associated prokaryotes.</title>
        <authorList>
            <person name="Whitman W."/>
        </authorList>
    </citation>
    <scope>NUCLEOTIDE SEQUENCE [LARGE SCALE GENOMIC DNA]</scope>
    <source>
        <strain evidence="2 3">M2T3</strain>
    </source>
</reference>
<dbReference type="Proteomes" id="UP000521017">
    <property type="component" value="Unassembled WGS sequence"/>
</dbReference>
<dbReference type="EMBL" id="JACHCC010000012">
    <property type="protein sequence ID" value="MBB6502035.1"/>
    <property type="molecule type" value="Genomic_DNA"/>
</dbReference>
<evidence type="ECO:0000313" key="2">
    <source>
        <dbReference type="EMBL" id="MBB6502035.1"/>
    </source>
</evidence>
<keyword evidence="1" id="KW-0472">Membrane</keyword>
<proteinExistence type="predicted"/>
<feature type="transmembrane region" description="Helical" evidence="1">
    <location>
        <begin position="38"/>
        <end position="60"/>
    </location>
</feature>
<name>A0A7X0J736_9SPHI</name>
<keyword evidence="1" id="KW-0812">Transmembrane</keyword>
<keyword evidence="1" id="KW-1133">Transmembrane helix</keyword>
<protein>
    <submittedName>
        <fullName evidence="2">Uncharacterized BrkB/YihY/UPF0761 family membrane protein</fullName>
    </submittedName>
</protein>
<organism evidence="2 3">
    <name type="scientific">Pedobacter cryoconitis</name>
    <dbReference type="NCBI Taxonomy" id="188932"/>
    <lineage>
        <taxon>Bacteria</taxon>
        <taxon>Pseudomonadati</taxon>
        <taxon>Bacteroidota</taxon>
        <taxon>Sphingobacteriia</taxon>
        <taxon>Sphingobacteriales</taxon>
        <taxon>Sphingobacteriaceae</taxon>
        <taxon>Pedobacter</taxon>
    </lineage>
</organism>
<evidence type="ECO:0000313" key="3">
    <source>
        <dbReference type="Proteomes" id="UP000521017"/>
    </source>
</evidence>
<evidence type="ECO:0000256" key="1">
    <source>
        <dbReference type="SAM" id="Phobius"/>
    </source>
</evidence>
<gene>
    <name evidence="2" type="ORF">HDF25_004212</name>
</gene>
<feature type="transmembrane region" description="Helical" evidence="1">
    <location>
        <begin position="109"/>
        <end position="129"/>
    </location>
</feature>